<protein>
    <recommendedName>
        <fullName evidence="4">Late embryogenesis abundant protein LEA-2 subgroup domain-containing protein</fullName>
    </recommendedName>
</protein>
<evidence type="ECO:0000313" key="2">
    <source>
        <dbReference type="EMBL" id="TVT99060.1"/>
    </source>
</evidence>
<accession>A0A5J9SJA2</accession>
<feature type="transmembrane region" description="Helical" evidence="1">
    <location>
        <begin position="12"/>
        <end position="33"/>
    </location>
</feature>
<keyword evidence="1" id="KW-0472">Membrane</keyword>
<gene>
    <name evidence="2" type="ORF">EJB05_55616</name>
</gene>
<keyword evidence="3" id="KW-1185">Reference proteome</keyword>
<feature type="non-terminal residue" evidence="2">
    <location>
        <position position="1"/>
    </location>
</feature>
<dbReference type="OrthoDB" id="589322at2759"/>
<evidence type="ECO:0000256" key="1">
    <source>
        <dbReference type="SAM" id="Phobius"/>
    </source>
</evidence>
<dbReference type="PANTHER" id="PTHR33994:SF24">
    <property type="entry name" value="OS01G0712500 PROTEIN"/>
    <property type="match status" value="1"/>
</dbReference>
<evidence type="ECO:0008006" key="4">
    <source>
        <dbReference type="Google" id="ProtNLM"/>
    </source>
</evidence>
<reference evidence="2 3" key="1">
    <citation type="journal article" date="2019" name="Sci. Rep.">
        <title>A high-quality genome of Eragrostis curvula grass provides insights into Poaceae evolution and supports new strategies to enhance forage quality.</title>
        <authorList>
            <person name="Carballo J."/>
            <person name="Santos B.A.C.M."/>
            <person name="Zappacosta D."/>
            <person name="Garbus I."/>
            <person name="Selva J.P."/>
            <person name="Gallo C.A."/>
            <person name="Diaz A."/>
            <person name="Albertini E."/>
            <person name="Caccamo M."/>
            <person name="Echenique V."/>
        </authorList>
    </citation>
    <scope>NUCLEOTIDE SEQUENCE [LARGE SCALE GENOMIC DNA]</scope>
    <source>
        <strain evidence="3">cv. Victoria</strain>
        <tissue evidence="2">Leaf</tissue>
    </source>
</reference>
<dbReference type="EMBL" id="RWGY01000771">
    <property type="protein sequence ID" value="TVT99060.1"/>
    <property type="molecule type" value="Genomic_DNA"/>
</dbReference>
<name>A0A5J9SJA2_9POAL</name>
<keyword evidence="1" id="KW-0812">Transmembrane</keyword>
<dbReference type="AlphaFoldDB" id="A0A5J9SJA2"/>
<organism evidence="2 3">
    <name type="scientific">Eragrostis curvula</name>
    <name type="common">weeping love grass</name>
    <dbReference type="NCBI Taxonomy" id="38414"/>
    <lineage>
        <taxon>Eukaryota</taxon>
        <taxon>Viridiplantae</taxon>
        <taxon>Streptophyta</taxon>
        <taxon>Embryophyta</taxon>
        <taxon>Tracheophyta</taxon>
        <taxon>Spermatophyta</taxon>
        <taxon>Magnoliopsida</taxon>
        <taxon>Liliopsida</taxon>
        <taxon>Poales</taxon>
        <taxon>Poaceae</taxon>
        <taxon>PACMAD clade</taxon>
        <taxon>Chloridoideae</taxon>
        <taxon>Eragrostideae</taxon>
        <taxon>Eragrostidinae</taxon>
        <taxon>Eragrostis</taxon>
    </lineage>
</organism>
<comment type="caution">
    <text evidence="2">The sequence shown here is derived from an EMBL/GenBank/DDBJ whole genome shotgun (WGS) entry which is preliminary data.</text>
</comment>
<proteinExistence type="predicted"/>
<dbReference type="Proteomes" id="UP000324897">
    <property type="component" value="Unassembled WGS sequence"/>
</dbReference>
<dbReference type="Gramene" id="TVT99060">
    <property type="protein sequence ID" value="TVT99060"/>
    <property type="gene ID" value="EJB05_55616"/>
</dbReference>
<keyword evidence="1" id="KW-1133">Transmembrane helix</keyword>
<dbReference type="PANTHER" id="PTHR33994">
    <property type="entry name" value="OS04G0515000 PROTEIN"/>
    <property type="match status" value="1"/>
</dbReference>
<sequence>MASKDNKDDGCGFCFWIVATILYGGFMLSLTFLPRTGTPADRYGKPTTCSVELVGFKGLQLPTAPGATSPGFDLILHMENGHTIDLSHGGGDVVVSYAGVPLAQGRTPSFQMAPKEVAALPVKVSGAGVSVPEDLFDVMTVERRWGVAQLRIEFDLAWDSFTCDVDLDGQSRVSECYSLCSMQRQKIFHVKLMLELLPSLDDPLMYLQIIIPDYTKTEPTAYTKWAFKEKSEIVSPFPMTHTAIPLYMVFSLRTSFHQNEPTSFARWGTS</sequence>
<evidence type="ECO:0000313" key="3">
    <source>
        <dbReference type="Proteomes" id="UP000324897"/>
    </source>
</evidence>